<evidence type="ECO:0000313" key="6">
    <source>
        <dbReference type="Proteomes" id="UP000078387"/>
    </source>
</evidence>
<proteinExistence type="predicted"/>
<feature type="compositionally biased region" description="Polar residues" evidence="2">
    <location>
        <begin position="436"/>
        <end position="460"/>
    </location>
</feature>
<dbReference type="InterPro" id="IPR009057">
    <property type="entry name" value="Homeodomain-like_sf"/>
</dbReference>
<name>A0A5K1U7N4_ENTHI</name>
<protein>
    <submittedName>
        <fullName evidence="5">Uncharacterized protein</fullName>
    </submittedName>
</protein>
<dbReference type="PANTHER" id="PTHR46734:SF1">
    <property type="entry name" value="TELOMERIC REPEAT-BINDING FACTOR 1"/>
    <property type="match status" value="1"/>
</dbReference>
<feature type="compositionally biased region" description="Low complexity" evidence="2">
    <location>
        <begin position="11"/>
        <end position="20"/>
    </location>
</feature>
<feature type="region of interest" description="Disordered" evidence="2">
    <location>
        <begin position="428"/>
        <end position="460"/>
    </location>
</feature>
<evidence type="ECO:0000313" key="5">
    <source>
        <dbReference type="EMBL" id="GAT91652.1"/>
    </source>
</evidence>
<dbReference type="VEuPathDB" id="AmoebaDB:KM1_058930"/>
<feature type="domain" description="Myb-like" evidence="3">
    <location>
        <begin position="374"/>
        <end position="427"/>
    </location>
</feature>
<dbReference type="InterPro" id="IPR052450">
    <property type="entry name" value="TRBD-Containing_Protein"/>
</dbReference>
<evidence type="ECO:0000259" key="3">
    <source>
        <dbReference type="PROSITE" id="PS50090"/>
    </source>
</evidence>
<evidence type="ECO:0000259" key="4">
    <source>
        <dbReference type="PROSITE" id="PS51294"/>
    </source>
</evidence>
<dbReference type="SMR" id="A0A5K1U7N4"/>
<dbReference type="PROSITE" id="PS50090">
    <property type="entry name" value="MYB_LIKE"/>
    <property type="match status" value="1"/>
</dbReference>
<dbReference type="InterPro" id="IPR017930">
    <property type="entry name" value="Myb_dom"/>
</dbReference>
<dbReference type="VEuPathDB" id="AmoebaDB:EHI7A_027690"/>
<feature type="region of interest" description="Disordered" evidence="2">
    <location>
        <begin position="338"/>
        <end position="384"/>
    </location>
</feature>
<evidence type="ECO:0000256" key="2">
    <source>
        <dbReference type="SAM" id="MobiDB-lite"/>
    </source>
</evidence>
<organism evidence="5 6">
    <name type="scientific">Entamoeba histolytica</name>
    <dbReference type="NCBI Taxonomy" id="5759"/>
    <lineage>
        <taxon>Eukaryota</taxon>
        <taxon>Amoebozoa</taxon>
        <taxon>Evosea</taxon>
        <taxon>Archamoebae</taxon>
        <taxon>Mastigamoebida</taxon>
        <taxon>Entamoebidae</taxon>
        <taxon>Entamoeba</taxon>
    </lineage>
</organism>
<dbReference type="InterPro" id="IPR001005">
    <property type="entry name" value="SANT/Myb"/>
</dbReference>
<evidence type="ECO:0000256" key="1">
    <source>
        <dbReference type="ARBA" id="ARBA00023242"/>
    </source>
</evidence>
<gene>
    <name evidence="5" type="ORF">CL6EHI_148140</name>
</gene>
<feature type="compositionally biased region" description="Basic and acidic residues" evidence="2">
    <location>
        <begin position="361"/>
        <end position="373"/>
    </location>
</feature>
<dbReference type="VEuPathDB" id="AmoebaDB:EHI_148140"/>
<dbReference type="AlphaFoldDB" id="A0A5K1U7N4"/>
<keyword evidence="1" id="KW-0539">Nucleus</keyword>
<feature type="compositionally biased region" description="Basic residues" evidence="2">
    <location>
        <begin position="1"/>
        <end position="10"/>
    </location>
</feature>
<feature type="domain" description="HTH myb-type" evidence="4">
    <location>
        <begin position="374"/>
        <end position="431"/>
    </location>
</feature>
<dbReference type="Pfam" id="PF00249">
    <property type="entry name" value="Myb_DNA-binding"/>
    <property type="match status" value="1"/>
</dbReference>
<dbReference type="Proteomes" id="UP000078387">
    <property type="component" value="Unassembled WGS sequence"/>
</dbReference>
<comment type="caution">
    <text evidence="5">The sequence shown here is derived from an EMBL/GenBank/DDBJ whole genome shotgun (WGS) entry which is preliminary data.</text>
</comment>
<dbReference type="PROSITE" id="PS51294">
    <property type="entry name" value="HTH_MYB"/>
    <property type="match status" value="1"/>
</dbReference>
<accession>A0A5K1U7N4</accession>
<sequence length="460" mass="53096">MREKTKKRTIKNMNTQNNTMNDDKCPSARRIIDQLKQNQIDEINLYDNHKKTLLSICEYLIDSGINSDLFEQCLTQQVFMESDIPQSLHNKRSLAFVIQFLECVEPPCCEVENLPKVIANVIQIYCSDSNAEILKTVPSLIGIVGMISVFHMFARSQIQPSELNRELNILLPAASEQPYVASSRKYCLAATEALLKAPPKDETTDSFKYLSTIPDVQYILSRYPLDRTIDHIKQLLYQYKESSIQSTLRDVFYGYLDGRVVSKPFSWPTTDFISIKEIQTAMNLDSSTFQSIVLGEDPKVKEFLTQQQPETFETLQNQQLPASTQPLAQQQRQLMQVQPKIKQEKEERNIKKKALNSKSQDATKPKMEDDEHSKLKKKKRRFSEEETQNLIEGVQQFGIGHWKSILNAYKFDGRSCVDLKDKWRNIENSRNRINKQKVQPQVSQPHSNASMLPPFNSDNF</sequence>
<dbReference type="Gene3D" id="1.10.10.60">
    <property type="entry name" value="Homeodomain-like"/>
    <property type="match status" value="1"/>
</dbReference>
<reference evidence="5 6" key="1">
    <citation type="submission" date="2016-05" db="EMBL/GenBank/DDBJ databases">
        <title>First whole genome sequencing of Entamoeba histolytica HM1:IMSS-clone-6.</title>
        <authorList>
            <person name="Mukherjee Avik.K."/>
            <person name="Izumyama S."/>
            <person name="Nakada-Tsukui K."/>
            <person name="Nozaki T."/>
        </authorList>
    </citation>
    <scope>NUCLEOTIDE SEQUENCE [LARGE SCALE GENOMIC DNA]</scope>
    <source>
        <strain evidence="5 6">HM1:IMSS clone 6</strain>
    </source>
</reference>
<dbReference type="CDD" id="cd11660">
    <property type="entry name" value="SANT_TRF"/>
    <property type="match status" value="1"/>
</dbReference>
<dbReference type="PANTHER" id="PTHR46734">
    <property type="entry name" value="TELOMERIC REPEAT-BINDING FACTOR 1 TERF1"/>
    <property type="match status" value="1"/>
</dbReference>
<dbReference type="SMART" id="SM00717">
    <property type="entry name" value="SANT"/>
    <property type="match status" value="1"/>
</dbReference>
<dbReference type="SUPFAM" id="SSF46689">
    <property type="entry name" value="Homeodomain-like"/>
    <property type="match status" value="1"/>
</dbReference>
<feature type="region of interest" description="Disordered" evidence="2">
    <location>
        <begin position="1"/>
        <end position="23"/>
    </location>
</feature>
<dbReference type="VEuPathDB" id="AmoebaDB:EHI5A_051280"/>
<dbReference type="EMBL" id="BDEQ01000001">
    <property type="protein sequence ID" value="GAT91652.1"/>
    <property type="molecule type" value="Genomic_DNA"/>
</dbReference>
<dbReference type="OMA" id="FECVEPP"/>